<dbReference type="Proteomes" id="UP001595998">
    <property type="component" value="Unassembled WGS sequence"/>
</dbReference>
<evidence type="ECO:0000256" key="4">
    <source>
        <dbReference type="ARBA" id="ARBA00023235"/>
    </source>
</evidence>
<feature type="active site" description="Nucleophile" evidence="5">
    <location>
        <position position="37"/>
    </location>
</feature>
<comment type="catalytic activity">
    <reaction evidence="1 5">
        <text>uridine(55) in tRNA = pseudouridine(55) in tRNA</text>
        <dbReference type="Rhea" id="RHEA:42532"/>
        <dbReference type="Rhea" id="RHEA-COMP:10101"/>
        <dbReference type="Rhea" id="RHEA-COMP:10102"/>
        <dbReference type="ChEBI" id="CHEBI:65314"/>
        <dbReference type="ChEBI" id="CHEBI:65315"/>
        <dbReference type="EC" id="5.4.99.25"/>
    </reaction>
</comment>
<dbReference type="RefSeq" id="WP_380041050.1">
    <property type="nucleotide sequence ID" value="NZ_JBHSEH010000022.1"/>
</dbReference>
<feature type="domain" description="Pseudouridine synthase II N-terminal" evidence="6">
    <location>
        <begin position="22"/>
        <end position="165"/>
    </location>
</feature>
<dbReference type="Gene3D" id="3.30.2350.10">
    <property type="entry name" value="Pseudouridine synthase"/>
    <property type="match status" value="1"/>
</dbReference>
<dbReference type="PANTHER" id="PTHR13767">
    <property type="entry name" value="TRNA-PSEUDOURIDINE SYNTHASE"/>
    <property type="match status" value="1"/>
</dbReference>
<keyword evidence="9" id="KW-1185">Reference proteome</keyword>
<dbReference type="GO" id="GO:0160148">
    <property type="term" value="F:tRNA pseudouridine(55) synthase activity"/>
    <property type="evidence" value="ECO:0007669"/>
    <property type="project" value="UniProtKB-EC"/>
</dbReference>
<dbReference type="NCBIfam" id="TIGR00431">
    <property type="entry name" value="TruB"/>
    <property type="match status" value="1"/>
</dbReference>
<evidence type="ECO:0000313" key="8">
    <source>
        <dbReference type="EMBL" id="MFC4427504.1"/>
    </source>
</evidence>
<accession>A0ABV8XPN3</accession>
<comment type="caution">
    <text evidence="8">The sequence shown here is derived from an EMBL/GenBank/DDBJ whole genome shotgun (WGS) entry which is preliminary data.</text>
</comment>
<dbReference type="InterPro" id="IPR032819">
    <property type="entry name" value="TruB_C"/>
</dbReference>
<dbReference type="PANTHER" id="PTHR13767:SF2">
    <property type="entry name" value="PSEUDOURIDYLATE SYNTHASE TRUB1"/>
    <property type="match status" value="1"/>
</dbReference>
<dbReference type="CDD" id="cd02573">
    <property type="entry name" value="PseudoU_synth_EcTruB"/>
    <property type="match status" value="1"/>
</dbReference>
<dbReference type="InterPro" id="IPR020103">
    <property type="entry name" value="PsdUridine_synth_cat_dom_sf"/>
</dbReference>
<evidence type="ECO:0000256" key="5">
    <source>
        <dbReference type="HAMAP-Rule" id="MF_01080"/>
    </source>
</evidence>
<name>A0ABV8XPN3_9DEIO</name>
<reference evidence="9" key="1">
    <citation type="journal article" date="2019" name="Int. J. Syst. Evol. Microbiol.">
        <title>The Global Catalogue of Microorganisms (GCM) 10K type strain sequencing project: providing services to taxonomists for standard genome sequencing and annotation.</title>
        <authorList>
            <consortium name="The Broad Institute Genomics Platform"/>
            <consortium name="The Broad Institute Genome Sequencing Center for Infectious Disease"/>
            <person name="Wu L."/>
            <person name="Ma J."/>
        </authorList>
    </citation>
    <scope>NUCLEOTIDE SEQUENCE [LARGE SCALE GENOMIC DNA]</scope>
    <source>
        <strain evidence="9">CCUG 56029</strain>
    </source>
</reference>
<evidence type="ECO:0000256" key="1">
    <source>
        <dbReference type="ARBA" id="ARBA00000385"/>
    </source>
</evidence>
<keyword evidence="4 5" id="KW-0413">Isomerase</keyword>
<evidence type="ECO:0000256" key="2">
    <source>
        <dbReference type="ARBA" id="ARBA00005642"/>
    </source>
</evidence>
<evidence type="ECO:0000313" key="9">
    <source>
        <dbReference type="Proteomes" id="UP001595998"/>
    </source>
</evidence>
<dbReference type="InterPro" id="IPR002501">
    <property type="entry name" value="PsdUridine_synth_N"/>
</dbReference>
<dbReference type="Pfam" id="PF01509">
    <property type="entry name" value="TruB_N"/>
    <property type="match status" value="1"/>
</dbReference>
<dbReference type="EC" id="5.4.99.25" evidence="5"/>
<keyword evidence="3 5" id="KW-0819">tRNA processing</keyword>
<dbReference type="Pfam" id="PF16198">
    <property type="entry name" value="TruB_C_2"/>
    <property type="match status" value="1"/>
</dbReference>
<gene>
    <name evidence="5 8" type="primary">truB</name>
    <name evidence="8" type="ORF">ACFOZ9_14895</name>
</gene>
<evidence type="ECO:0000256" key="3">
    <source>
        <dbReference type="ARBA" id="ARBA00022694"/>
    </source>
</evidence>
<evidence type="ECO:0000259" key="6">
    <source>
        <dbReference type="Pfam" id="PF01509"/>
    </source>
</evidence>
<dbReference type="EMBL" id="JBHSEH010000022">
    <property type="protein sequence ID" value="MFC4427504.1"/>
    <property type="molecule type" value="Genomic_DNA"/>
</dbReference>
<dbReference type="HAMAP" id="MF_01080">
    <property type="entry name" value="TruB_bact"/>
    <property type="match status" value="1"/>
</dbReference>
<sequence>MPVIAVDKPLNLTSHDVVGRARRALGTRRVGHTGTLDPLATGVLVLCVDDSTKVVQFMEHDHKEYLAWVSLGAATPTLDAEGPVTEAADTGDWQATIQADPAALNELQATLATFLGPQQQVPPQYSAIQVGGQRAYAVARAGGALDLPARPVFIHSLDLLGVYPRVQDAPLTFQAGPEGWAPAPDGRSFMLPAPLGEFPTLLLRARVGSGTYLRSLGRDLGAALGLPAHLAGLVRTRVGRYDLAQATPLEEISSASGLSDLDALDFPRLEADEGLAVALRQGKRPRHAARGRHVVTSNGALVAVVDGDGEQLKVVRAWA</sequence>
<feature type="domain" description="tRNA pseudouridylate synthase B C-terminal" evidence="7">
    <location>
        <begin position="214"/>
        <end position="256"/>
    </location>
</feature>
<protein>
    <recommendedName>
        <fullName evidence="5">tRNA pseudouridine synthase B</fullName>
        <ecNumber evidence="5">5.4.99.25</ecNumber>
    </recommendedName>
    <alternativeName>
        <fullName evidence="5">tRNA pseudouridine(55) synthase</fullName>
        <shortName evidence="5">Psi55 synthase</shortName>
    </alternativeName>
    <alternativeName>
        <fullName evidence="5">tRNA pseudouridylate synthase</fullName>
    </alternativeName>
    <alternativeName>
        <fullName evidence="5">tRNA-uridine isomerase</fullName>
    </alternativeName>
</protein>
<organism evidence="8 9">
    <name type="scientific">Deinococcus navajonensis</name>
    <dbReference type="NCBI Taxonomy" id="309884"/>
    <lineage>
        <taxon>Bacteria</taxon>
        <taxon>Thermotogati</taxon>
        <taxon>Deinococcota</taxon>
        <taxon>Deinococci</taxon>
        <taxon>Deinococcales</taxon>
        <taxon>Deinococcaceae</taxon>
        <taxon>Deinococcus</taxon>
    </lineage>
</organism>
<comment type="function">
    <text evidence="5">Responsible for synthesis of pseudouridine from uracil-55 in the psi GC loop of transfer RNAs.</text>
</comment>
<dbReference type="InterPro" id="IPR014780">
    <property type="entry name" value="tRNA_psdUridine_synth_TruB"/>
</dbReference>
<dbReference type="SUPFAM" id="SSF55120">
    <property type="entry name" value="Pseudouridine synthase"/>
    <property type="match status" value="1"/>
</dbReference>
<evidence type="ECO:0000259" key="7">
    <source>
        <dbReference type="Pfam" id="PF16198"/>
    </source>
</evidence>
<comment type="similarity">
    <text evidence="2 5">Belongs to the pseudouridine synthase TruB family. Type 1 subfamily.</text>
</comment>
<proteinExistence type="inferred from homology"/>